<comment type="caution">
    <text evidence="4">The sequence shown here is derived from an EMBL/GenBank/DDBJ whole genome shotgun (WGS) entry which is preliminary data.</text>
</comment>
<dbReference type="SUPFAM" id="SSF46689">
    <property type="entry name" value="Homeodomain-like"/>
    <property type="match status" value="1"/>
</dbReference>
<dbReference type="InterPro" id="IPR052158">
    <property type="entry name" value="INH-QAR"/>
</dbReference>
<dbReference type="AlphaFoldDB" id="A0A7X6M241"/>
<keyword evidence="1" id="KW-0805">Transcription regulation</keyword>
<reference evidence="4 5" key="1">
    <citation type="submission" date="2020-04" db="EMBL/GenBank/DDBJ databases">
        <title>MicrobeNet Type strains.</title>
        <authorList>
            <person name="Nicholson A.C."/>
        </authorList>
    </citation>
    <scope>NUCLEOTIDE SEQUENCE [LARGE SCALE GENOMIC DNA]</scope>
    <source>
        <strain evidence="4 5">DSM 44445</strain>
    </source>
</reference>
<dbReference type="PANTHER" id="PTHR43130">
    <property type="entry name" value="ARAC-FAMILY TRANSCRIPTIONAL REGULATOR"/>
    <property type="match status" value="1"/>
</dbReference>
<evidence type="ECO:0000256" key="2">
    <source>
        <dbReference type="ARBA" id="ARBA00023163"/>
    </source>
</evidence>
<dbReference type="InterPro" id="IPR018060">
    <property type="entry name" value="HTH_AraC"/>
</dbReference>
<evidence type="ECO:0000313" key="5">
    <source>
        <dbReference type="Proteomes" id="UP000523447"/>
    </source>
</evidence>
<evidence type="ECO:0000256" key="1">
    <source>
        <dbReference type="ARBA" id="ARBA00023015"/>
    </source>
</evidence>
<accession>A0A7X6M241</accession>
<evidence type="ECO:0000313" key="4">
    <source>
        <dbReference type="EMBL" id="NKY88796.1"/>
    </source>
</evidence>
<dbReference type="InterPro" id="IPR009057">
    <property type="entry name" value="Homeodomain-like_sf"/>
</dbReference>
<sequence>MDVAVFVVDGVGDLGLAAVLEVFNTANSLTGESESASEPWRVHTVALGTSVRSGHGHLIPTVPLDRMPDDIGPIIVPAVLAMDADAVVDLIAAPTNRPVLDRIAAAHSAGTPLAAACSGTFFLAEAGVLDGVPATTSWWLSPAFRRRYPRVDLDEGRILCRAGRIATAAAALAHVDLALATVATHSPAQAELAARLLLAGHGGEQREYIVPRVIARGNSLVAAFERWVREHIAEQFRITDAARELGVTVRSLQRATQSEIGMSPRDFVNEIRLERATRLLRSTDATVETIAARVGYLNAGTLRSLFRRRRGRSIAEVRASALAWQDRALAQ</sequence>
<dbReference type="RefSeq" id="WP_040716913.1">
    <property type="nucleotide sequence ID" value="NZ_CAWPHS010000028.1"/>
</dbReference>
<dbReference type="Gene3D" id="3.40.50.880">
    <property type="match status" value="1"/>
</dbReference>
<proteinExistence type="predicted"/>
<dbReference type="PROSITE" id="PS01124">
    <property type="entry name" value="HTH_ARAC_FAMILY_2"/>
    <property type="match status" value="1"/>
</dbReference>
<dbReference type="PANTHER" id="PTHR43130:SF3">
    <property type="entry name" value="HTH-TYPE TRANSCRIPTIONAL REGULATOR RV1931C"/>
    <property type="match status" value="1"/>
</dbReference>
<dbReference type="SUPFAM" id="SSF52317">
    <property type="entry name" value="Class I glutamine amidotransferase-like"/>
    <property type="match status" value="1"/>
</dbReference>
<dbReference type="SMART" id="SM00342">
    <property type="entry name" value="HTH_ARAC"/>
    <property type="match status" value="1"/>
</dbReference>
<protein>
    <submittedName>
        <fullName evidence="4">Helix-turn-helix domain-containing protein</fullName>
    </submittedName>
</protein>
<dbReference type="GO" id="GO:0003700">
    <property type="term" value="F:DNA-binding transcription factor activity"/>
    <property type="evidence" value="ECO:0007669"/>
    <property type="project" value="InterPro"/>
</dbReference>
<dbReference type="GO" id="GO:0043565">
    <property type="term" value="F:sequence-specific DNA binding"/>
    <property type="evidence" value="ECO:0007669"/>
    <property type="project" value="InterPro"/>
</dbReference>
<organism evidence="4 5">
    <name type="scientific">Nocardia veterana</name>
    <dbReference type="NCBI Taxonomy" id="132249"/>
    <lineage>
        <taxon>Bacteria</taxon>
        <taxon>Bacillati</taxon>
        <taxon>Actinomycetota</taxon>
        <taxon>Actinomycetes</taxon>
        <taxon>Mycobacteriales</taxon>
        <taxon>Nocardiaceae</taxon>
        <taxon>Nocardia</taxon>
    </lineage>
</organism>
<dbReference type="EMBL" id="JAAXPE010000034">
    <property type="protein sequence ID" value="NKY88796.1"/>
    <property type="molecule type" value="Genomic_DNA"/>
</dbReference>
<keyword evidence="2" id="KW-0804">Transcription</keyword>
<name>A0A7X6M241_9NOCA</name>
<evidence type="ECO:0000259" key="3">
    <source>
        <dbReference type="PROSITE" id="PS01124"/>
    </source>
</evidence>
<feature type="domain" description="HTH araC/xylS-type" evidence="3">
    <location>
        <begin position="222"/>
        <end position="320"/>
    </location>
</feature>
<dbReference type="Gene3D" id="1.10.10.60">
    <property type="entry name" value="Homeodomain-like"/>
    <property type="match status" value="1"/>
</dbReference>
<gene>
    <name evidence="4" type="ORF">HGA07_24650</name>
</gene>
<dbReference type="Pfam" id="PF12833">
    <property type="entry name" value="HTH_18"/>
    <property type="match status" value="1"/>
</dbReference>
<dbReference type="Proteomes" id="UP000523447">
    <property type="component" value="Unassembled WGS sequence"/>
</dbReference>
<dbReference type="InterPro" id="IPR029062">
    <property type="entry name" value="Class_I_gatase-like"/>
</dbReference>
<keyword evidence="5" id="KW-1185">Reference proteome</keyword>